<dbReference type="PANTHER" id="PTHR43527:SF2">
    <property type="entry name" value="4-DIPHOSPHOCYTIDYL-2-C-METHYL-D-ERYTHRITOL KINASE, CHLOROPLASTIC"/>
    <property type="match status" value="1"/>
</dbReference>
<keyword evidence="4" id="KW-0067">ATP-binding</keyword>
<dbReference type="STRING" id="1314.SD89_00595"/>
<comment type="caution">
    <text evidence="8">The sequence shown here is derived from an EMBL/GenBank/DDBJ whole genome shotgun (WGS) entry which is preliminary data.</text>
</comment>
<keyword evidence="3 8" id="KW-0418">Kinase</keyword>
<organism evidence="8 10">
    <name type="scientific">Streptococcus pyogenes</name>
    <dbReference type="NCBI Taxonomy" id="1314"/>
    <lineage>
        <taxon>Bacteria</taxon>
        <taxon>Bacillati</taxon>
        <taxon>Bacillota</taxon>
        <taxon>Bacilli</taxon>
        <taxon>Lactobacillales</taxon>
        <taxon>Streptococcaceae</taxon>
        <taxon>Streptococcus</taxon>
    </lineage>
</organism>
<dbReference type="EMBL" id="SJLI01000005">
    <property type="protein sequence ID" value="TYK94552.1"/>
    <property type="molecule type" value="Genomic_DNA"/>
</dbReference>
<evidence type="ECO:0000256" key="4">
    <source>
        <dbReference type="ARBA" id="ARBA00022840"/>
    </source>
</evidence>
<dbReference type="Proteomes" id="UP000324058">
    <property type="component" value="Unassembled WGS sequence"/>
</dbReference>
<evidence type="ECO:0000313" key="8">
    <source>
        <dbReference type="EMBL" id="TYK99724.1"/>
    </source>
</evidence>
<dbReference type="SUPFAM" id="SSF54211">
    <property type="entry name" value="Ribosomal protein S5 domain 2-like"/>
    <property type="match status" value="1"/>
</dbReference>
<evidence type="ECO:0000313" key="7">
    <source>
        <dbReference type="EMBL" id="TYK94552.1"/>
    </source>
</evidence>
<dbReference type="OrthoDB" id="9809438at2"/>
<keyword evidence="2" id="KW-0547">Nucleotide-binding</keyword>
<evidence type="ECO:0000313" key="6">
    <source>
        <dbReference type="EMBL" id="TNY48191.1"/>
    </source>
</evidence>
<sequence length="102" mass="11041">MKHRFQVKRGVSVYLEKRIPMCAGMGGGSSDAVTIRALNQLWLLTLSRKDMMDIGIPIGSDVPYCLLSGCAQVTGKGEVVCRILGLLSSWVVLVKPDFGIST</sequence>
<keyword evidence="1" id="KW-0808">Transferase</keyword>
<dbReference type="OMA" id="VVCRIWG"/>
<feature type="domain" description="GHMP kinase N-terminal" evidence="5">
    <location>
        <begin position="4"/>
        <end position="69"/>
    </location>
</feature>
<evidence type="ECO:0000313" key="11">
    <source>
        <dbReference type="Proteomes" id="UP000325300"/>
    </source>
</evidence>
<reference evidence="10 11" key="1">
    <citation type="submission" date="2019-02" db="EMBL/GenBank/DDBJ databases">
        <title>Novel genomic isolates of S. pyogenes and S. dysgalactiae subsp. equisimilis associated to necrotising fasciitis (NSTI).</title>
        <authorList>
            <person name="Barrantes I."/>
        </authorList>
    </citation>
    <scope>NUCLEOTIDE SEQUENCE [LARGE SCALE GENOMIC DNA]</scope>
    <source>
        <strain evidence="8 10">SPY2028</strain>
        <strain evidence="7 11">SPY5003</strain>
    </source>
</reference>
<evidence type="ECO:0000256" key="3">
    <source>
        <dbReference type="ARBA" id="ARBA00022777"/>
    </source>
</evidence>
<evidence type="ECO:0000256" key="2">
    <source>
        <dbReference type="ARBA" id="ARBA00022741"/>
    </source>
</evidence>
<proteinExistence type="predicted"/>
<evidence type="ECO:0000256" key="1">
    <source>
        <dbReference type="ARBA" id="ARBA00022679"/>
    </source>
</evidence>
<dbReference type="GO" id="GO:0005524">
    <property type="term" value="F:ATP binding"/>
    <property type="evidence" value="ECO:0007669"/>
    <property type="project" value="UniProtKB-KW"/>
</dbReference>
<dbReference type="EMBL" id="SJLL01000005">
    <property type="protein sequence ID" value="TYK99724.1"/>
    <property type="molecule type" value="Genomic_DNA"/>
</dbReference>
<dbReference type="AlphaFoldDB" id="A0A5D3HP78"/>
<dbReference type="InterPro" id="IPR020568">
    <property type="entry name" value="Ribosomal_Su5_D2-typ_SF"/>
</dbReference>
<protein>
    <submittedName>
        <fullName evidence="8">4-diphosphocytidyl-2C-methyl-D-erythritol kinase</fullName>
    </submittedName>
</protein>
<dbReference type="Proteomes" id="UP000316580">
    <property type="component" value="Unassembled WGS sequence"/>
</dbReference>
<dbReference type="Pfam" id="PF00288">
    <property type="entry name" value="GHMP_kinases_N"/>
    <property type="match status" value="1"/>
</dbReference>
<name>A0A5D3HP78_STRPY</name>
<dbReference type="GO" id="GO:0050515">
    <property type="term" value="F:4-(cytidine 5'-diphospho)-2-C-methyl-D-erythritol kinase activity"/>
    <property type="evidence" value="ECO:0007669"/>
    <property type="project" value="TreeGrafter"/>
</dbReference>
<evidence type="ECO:0000259" key="5">
    <source>
        <dbReference type="Pfam" id="PF00288"/>
    </source>
</evidence>
<evidence type="ECO:0000313" key="9">
    <source>
        <dbReference type="Proteomes" id="UP000316580"/>
    </source>
</evidence>
<gene>
    <name evidence="8" type="ORF">E0F66_06545</name>
    <name evidence="7" type="ORF">E0F67_06760</name>
    <name evidence="6" type="ORF">FGO82_03370</name>
</gene>
<reference evidence="6 9" key="2">
    <citation type="submission" date="2019-05" db="EMBL/GenBank/DDBJ databases">
        <title>Novel genomic isolates of S.pyogenes and S.dysgalactiae subsp. equisimilis associated to necrotising fasciitis (NSTI).</title>
        <authorList>
            <person name="Barrantes I."/>
        </authorList>
    </citation>
    <scope>NUCLEOTIDE SEQUENCE [LARGE SCALE GENOMIC DNA]</scope>
    <source>
        <strain evidence="6 9">SPY6028</strain>
    </source>
</reference>
<evidence type="ECO:0000313" key="10">
    <source>
        <dbReference type="Proteomes" id="UP000324058"/>
    </source>
</evidence>
<dbReference type="InterPro" id="IPR014721">
    <property type="entry name" value="Ribsml_uS5_D2-typ_fold_subgr"/>
</dbReference>
<dbReference type="Proteomes" id="UP000325300">
    <property type="component" value="Unassembled WGS sequence"/>
</dbReference>
<accession>A0A5D3HP78</accession>
<dbReference type="Gene3D" id="3.30.230.10">
    <property type="match status" value="1"/>
</dbReference>
<dbReference type="EMBL" id="VCID01000499">
    <property type="protein sequence ID" value="TNY48191.1"/>
    <property type="molecule type" value="Genomic_DNA"/>
</dbReference>
<dbReference type="PANTHER" id="PTHR43527">
    <property type="entry name" value="4-DIPHOSPHOCYTIDYL-2-C-METHYL-D-ERYTHRITOL KINASE, CHLOROPLASTIC"/>
    <property type="match status" value="1"/>
</dbReference>
<dbReference type="InterPro" id="IPR006204">
    <property type="entry name" value="GHMP_kinase_N_dom"/>
</dbReference>